<evidence type="ECO:0000313" key="1">
    <source>
        <dbReference type="EMBL" id="KAK2189264.1"/>
    </source>
</evidence>
<protein>
    <submittedName>
        <fullName evidence="1">Uncharacterized protein</fullName>
    </submittedName>
</protein>
<name>A0AAD9UH27_RIDPI</name>
<evidence type="ECO:0000313" key="2">
    <source>
        <dbReference type="Proteomes" id="UP001209878"/>
    </source>
</evidence>
<dbReference type="Proteomes" id="UP001209878">
    <property type="component" value="Unassembled WGS sequence"/>
</dbReference>
<dbReference type="AlphaFoldDB" id="A0AAD9UH27"/>
<comment type="caution">
    <text evidence="1">The sequence shown here is derived from an EMBL/GenBank/DDBJ whole genome shotgun (WGS) entry which is preliminary data.</text>
</comment>
<gene>
    <name evidence="1" type="ORF">NP493_111g00035</name>
</gene>
<proteinExistence type="predicted"/>
<reference evidence="1" key="1">
    <citation type="journal article" date="2023" name="Mol. Biol. Evol.">
        <title>Third-Generation Sequencing Reveals the Adaptive Role of the Epigenome in Three Deep-Sea Polychaetes.</title>
        <authorList>
            <person name="Perez M."/>
            <person name="Aroh O."/>
            <person name="Sun Y."/>
            <person name="Lan Y."/>
            <person name="Juniper S.K."/>
            <person name="Young C.R."/>
            <person name="Angers B."/>
            <person name="Qian P.Y."/>
        </authorList>
    </citation>
    <scope>NUCLEOTIDE SEQUENCE</scope>
    <source>
        <strain evidence="1">R07B-5</strain>
    </source>
</reference>
<organism evidence="1 2">
    <name type="scientific">Ridgeia piscesae</name>
    <name type="common">Tubeworm</name>
    <dbReference type="NCBI Taxonomy" id="27915"/>
    <lineage>
        <taxon>Eukaryota</taxon>
        <taxon>Metazoa</taxon>
        <taxon>Spiralia</taxon>
        <taxon>Lophotrochozoa</taxon>
        <taxon>Annelida</taxon>
        <taxon>Polychaeta</taxon>
        <taxon>Sedentaria</taxon>
        <taxon>Canalipalpata</taxon>
        <taxon>Sabellida</taxon>
        <taxon>Siboglinidae</taxon>
        <taxon>Ridgeia</taxon>
    </lineage>
</organism>
<accession>A0AAD9UH27</accession>
<sequence length="68" mass="7790">MEVHNSCFAAFVDIFTPNTYVMVIMSDPTIPSAATLINIRNARKHFVELEKQEQDHPKTVHVDGIHRQ</sequence>
<dbReference type="EMBL" id="JAODUO010000110">
    <property type="protein sequence ID" value="KAK2189264.1"/>
    <property type="molecule type" value="Genomic_DNA"/>
</dbReference>
<dbReference type="Gene3D" id="3.30.450.190">
    <property type="match status" value="1"/>
</dbReference>
<keyword evidence="2" id="KW-1185">Reference proteome</keyword>